<dbReference type="RefSeq" id="WP_223104132.1">
    <property type="nucleotide sequence ID" value="NZ_CP061913.1"/>
</dbReference>
<keyword evidence="3" id="KW-0902">Two-component regulatory system</keyword>
<comment type="caution">
    <text evidence="6">The sequence shown here is derived from an EMBL/GenBank/DDBJ whole genome shotgun (WGS) entry which is preliminary data.</text>
</comment>
<feature type="domain" description="Histidine kinase/HSP90-like ATPase" evidence="5">
    <location>
        <begin position="290"/>
        <end position="388"/>
    </location>
</feature>
<dbReference type="Pfam" id="PF07730">
    <property type="entry name" value="HisKA_3"/>
    <property type="match status" value="1"/>
</dbReference>
<dbReference type="EMBL" id="JBHMCA010000090">
    <property type="protein sequence ID" value="MFB9451645.1"/>
    <property type="molecule type" value="Genomic_DNA"/>
</dbReference>
<gene>
    <name evidence="6" type="ORF">ACFFTR_52030</name>
</gene>
<reference evidence="6 7" key="1">
    <citation type="submission" date="2024-09" db="EMBL/GenBank/DDBJ databases">
        <authorList>
            <person name="Sun Q."/>
            <person name="Mori K."/>
        </authorList>
    </citation>
    <scope>NUCLEOTIDE SEQUENCE [LARGE SCALE GENOMIC DNA]</scope>
    <source>
        <strain evidence="6 7">JCM 3307</strain>
    </source>
</reference>
<dbReference type="Pfam" id="PF02518">
    <property type="entry name" value="HATPase_c"/>
    <property type="match status" value="1"/>
</dbReference>
<dbReference type="SMART" id="SM00387">
    <property type="entry name" value="HATPase_c"/>
    <property type="match status" value="1"/>
</dbReference>
<dbReference type="SUPFAM" id="SSF55874">
    <property type="entry name" value="ATPase domain of HSP90 chaperone/DNA topoisomerase II/histidine kinase"/>
    <property type="match status" value="1"/>
</dbReference>
<dbReference type="InterPro" id="IPR036890">
    <property type="entry name" value="HATPase_C_sf"/>
</dbReference>
<name>A0ABV5MS64_9ACTN</name>
<evidence type="ECO:0000256" key="4">
    <source>
        <dbReference type="SAM" id="Phobius"/>
    </source>
</evidence>
<evidence type="ECO:0000256" key="3">
    <source>
        <dbReference type="ARBA" id="ARBA00023012"/>
    </source>
</evidence>
<dbReference type="GO" id="GO:0016301">
    <property type="term" value="F:kinase activity"/>
    <property type="evidence" value="ECO:0007669"/>
    <property type="project" value="UniProtKB-KW"/>
</dbReference>
<feature type="transmembrane region" description="Helical" evidence="4">
    <location>
        <begin position="40"/>
        <end position="59"/>
    </location>
</feature>
<accession>A0ABV5MS64</accession>
<feature type="transmembrane region" description="Helical" evidence="4">
    <location>
        <begin position="116"/>
        <end position="135"/>
    </location>
</feature>
<feature type="transmembrane region" description="Helical" evidence="4">
    <location>
        <begin position="141"/>
        <end position="167"/>
    </location>
</feature>
<keyword evidence="2 6" id="KW-0418">Kinase</keyword>
<sequence>MVSSDRAVAAAALTRAVLVGRAVATSIAGAAGLLLVADRWRIAEVLAVVAAGTAIQLGLLARWPRLAARPLAALAADSVLVLAVLALGRGDIAYFCFAAGAGALAGVLLGLRAVPVWVLQAALGFAVIGTVLRRLDPPAELAAFVVALPLAGALAGLGASILTSALARYLELSRGLVASAQRSAAADERARLARELHDSVSKTLRGVSLAALALPTSLRRQPALAEQLAGTVAQGATAAARQARELLEAMRLDVPDRDFATTVRELCDTWSAATGVAVRTVLEPIDPPIAVGYELSRIVREALANIANHAYAHRVVVRLARTRRGVLVEISDDGTGFAVPRDLSRLQTAGHFGIVGMAERAANVGGDLHVDSAPGAGTTITVRVPLGVPAVDGAA</sequence>
<evidence type="ECO:0000259" key="5">
    <source>
        <dbReference type="SMART" id="SM00387"/>
    </source>
</evidence>
<keyword evidence="7" id="KW-1185">Reference proteome</keyword>
<keyword evidence="4" id="KW-0812">Transmembrane</keyword>
<dbReference type="Gene3D" id="3.30.565.10">
    <property type="entry name" value="Histidine kinase-like ATPase, C-terminal domain"/>
    <property type="match status" value="1"/>
</dbReference>
<evidence type="ECO:0000313" key="6">
    <source>
        <dbReference type="EMBL" id="MFB9451645.1"/>
    </source>
</evidence>
<keyword evidence="4" id="KW-0472">Membrane</keyword>
<dbReference type="Proteomes" id="UP001589608">
    <property type="component" value="Unassembled WGS sequence"/>
</dbReference>
<organism evidence="6 7">
    <name type="scientific">Dactylosporangium vinaceum</name>
    <dbReference type="NCBI Taxonomy" id="53362"/>
    <lineage>
        <taxon>Bacteria</taxon>
        <taxon>Bacillati</taxon>
        <taxon>Actinomycetota</taxon>
        <taxon>Actinomycetes</taxon>
        <taxon>Micromonosporales</taxon>
        <taxon>Micromonosporaceae</taxon>
        <taxon>Dactylosporangium</taxon>
    </lineage>
</organism>
<dbReference type="PANTHER" id="PTHR24421">
    <property type="entry name" value="NITRATE/NITRITE SENSOR PROTEIN NARX-RELATED"/>
    <property type="match status" value="1"/>
</dbReference>
<proteinExistence type="predicted"/>
<evidence type="ECO:0000256" key="2">
    <source>
        <dbReference type="ARBA" id="ARBA00022777"/>
    </source>
</evidence>
<feature type="transmembrane region" description="Helical" evidence="4">
    <location>
        <begin position="92"/>
        <end position="111"/>
    </location>
</feature>
<dbReference type="InterPro" id="IPR003594">
    <property type="entry name" value="HATPase_dom"/>
</dbReference>
<evidence type="ECO:0000313" key="7">
    <source>
        <dbReference type="Proteomes" id="UP001589608"/>
    </source>
</evidence>
<keyword evidence="1" id="KW-0808">Transferase</keyword>
<dbReference type="InterPro" id="IPR050482">
    <property type="entry name" value="Sensor_HK_TwoCompSys"/>
</dbReference>
<dbReference type="InterPro" id="IPR011712">
    <property type="entry name" value="Sig_transdc_His_kin_sub3_dim/P"/>
</dbReference>
<dbReference type="CDD" id="cd16917">
    <property type="entry name" value="HATPase_UhpB-NarQ-NarX-like"/>
    <property type="match status" value="1"/>
</dbReference>
<evidence type="ECO:0000256" key="1">
    <source>
        <dbReference type="ARBA" id="ARBA00022679"/>
    </source>
</evidence>
<protein>
    <submittedName>
        <fullName evidence="6">Sensor histidine kinase</fullName>
    </submittedName>
</protein>
<feature type="transmembrane region" description="Helical" evidence="4">
    <location>
        <begin position="66"/>
        <end position="86"/>
    </location>
</feature>
<dbReference type="Gene3D" id="1.20.5.1930">
    <property type="match status" value="1"/>
</dbReference>
<keyword evidence="4" id="KW-1133">Transmembrane helix</keyword>